<dbReference type="Gene3D" id="3.30.750.24">
    <property type="entry name" value="STAS domain"/>
    <property type="match status" value="1"/>
</dbReference>
<evidence type="ECO:0000259" key="1">
    <source>
        <dbReference type="PROSITE" id="PS50801"/>
    </source>
</evidence>
<reference evidence="2 3" key="1">
    <citation type="submission" date="2012-09" db="EMBL/GenBank/DDBJ databases">
        <authorList>
            <person name="Harkins D.M."/>
            <person name="Durkin A.S."/>
            <person name="Brinkac L.M."/>
            <person name="Selengut J.D."/>
            <person name="Sanka R."/>
            <person name="DePew J."/>
            <person name="Purushe J."/>
            <person name="Chanthongthip A."/>
            <person name="Lattana O."/>
            <person name="Phetsouvanh R."/>
            <person name="Newton P.N."/>
            <person name="Vinetz J.M."/>
            <person name="Sutton G.G."/>
            <person name="Nelson W.C."/>
            <person name="Fouts D.E."/>
        </authorList>
    </citation>
    <scope>NUCLEOTIDE SEQUENCE [LARGE SCALE GENOMIC DNA]</scope>
    <source>
        <strain evidence="2 3">UI 12621</strain>
    </source>
</reference>
<gene>
    <name evidence="2" type="ORF">LEP1GSC104_0329</name>
</gene>
<protein>
    <recommendedName>
        <fullName evidence="1">STAS domain-containing protein</fullName>
    </recommendedName>
</protein>
<dbReference type="RefSeq" id="WP_000871583.1">
    <property type="nucleotide sequence ID" value="NZ_AHNQ02000027.1"/>
</dbReference>
<feature type="domain" description="STAS" evidence="1">
    <location>
        <begin position="40"/>
        <end position="121"/>
    </location>
</feature>
<name>A0A0F6H9E8_LEPIR</name>
<dbReference type="InterPro" id="IPR036513">
    <property type="entry name" value="STAS_dom_sf"/>
</dbReference>
<dbReference type="AlphaFoldDB" id="A0A0F6H9E8"/>
<evidence type="ECO:0000313" key="3">
    <source>
        <dbReference type="Proteomes" id="UP000006324"/>
    </source>
</evidence>
<dbReference type="EMBL" id="AHNQ02000027">
    <property type="protein sequence ID" value="EKO24888.1"/>
    <property type="molecule type" value="Genomic_DNA"/>
</dbReference>
<organism evidence="2 3">
    <name type="scientific">Leptospira interrogans str. UI 12621</name>
    <dbReference type="NCBI Taxonomy" id="1049937"/>
    <lineage>
        <taxon>Bacteria</taxon>
        <taxon>Pseudomonadati</taxon>
        <taxon>Spirochaetota</taxon>
        <taxon>Spirochaetia</taxon>
        <taxon>Leptospirales</taxon>
        <taxon>Leptospiraceae</taxon>
        <taxon>Leptospira</taxon>
    </lineage>
</organism>
<proteinExistence type="predicted"/>
<comment type="caution">
    <text evidence="2">The sequence shown here is derived from an EMBL/GenBank/DDBJ whole genome shotgun (WGS) entry which is preliminary data.</text>
</comment>
<dbReference type="PROSITE" id="PS50801">
    <property type="entry name" value="STAS"/>
    <property type="match status" value="1"/>
</dbReference>
<dbReference type="Proteomes" id="UP000006324">
    <property type="component" value="Unassembled WGS sequence"/>
</dbReference>
<accession>A0A0F6H9E8</accession>
<dbReference type="InterPro" id="IPR002645">
    <property type="entry name" value="STAS_dom"/>
</dbReference>
<sequence>MKWLIPIFKRIEKCVAEILFLPHSNSRINRFLYRDNLKEIIINLQGDLDFKLGEIILSKLEELSEAPRRVLLDASGLESATLEGTSILNQLPERFPNSKFAICSVPTGIEISVKGENKISVFSDRDSAKLHLTANSKGEVSSFVENVLVHCPVCFHLLKIRISGNYGCPVCHSKFFVTKDWRTSAFERLL</sequence>
<evidence type="ECO:0000313" key="2">
    <source>
        <dbReference type="EMBL" id="EKO24888.1"/>
    </source>
</evidence>